<dbReference type="Proteomes" id="UP000002420">
    <property type="component" value="Chromosome"/>
</dbReference>
<dbReference type="InterPro" id="IPR006674">
    <property type="entry name" value="HD_domain"/>
</dbReference>
<keyword evidence="1 3" id="KW-0378">Hydrolase</keyword>
<dbReference type="STRING" id="398767.Glov_2850"/>
<keyword evidence="4" id="KW-1185">Reference proteome</keyword>
<dbReference type="PANTHER" id="PTHR37294">
    <property type="entry name" value="3'-5' EXORIBONUCLEASE YHAM"/>
    <property type="match status" value="1"/>
</dbReference>
<dbReference type="RefSeq" id="WP_012470889.1">
    <property type="nucleotide sequence ID" value="NC_010814.1"/>
</dbReference>
<dbReference type="Gene3D" id="2.40.50.140">
    <property type="entry name" value="Nucleic acid-binding proteins"/>
    <property type="match status" value="1"/>
</dbReference>
<evidence type="ECO:0000256" key="1">
    <source>
        <dbReference type="ARBA" id="ARBA00022801"/>
    </source>
</evidence>
<dbReference type="InterPro" id="IPR050798">
    <property type="entry name" value="YhaM_exoribonuc/phosphodiest"/>
</dbReference>
<organism evidence="3 4">
    <name type="scientific">Trichlorobacter lovleyi (strain ATCC BAA-1151 / DSM 17278 / SZ)</name>
    <name type="common">Geobacter lovleyi</name>
    <dbReference type="NCBI Taxonomy" id="398767"/>
    <lineage>
        <taxon>Bacteria</taxon>
        <taxon>Pseudomonadati</taxon>
        <taxon>Thermodesulfobacteriota</taxon>
        <taxon>Desulfuromonadia</taxon>
        <taxon>Geobacterales</taxon>
        <taxon>Geobacteraceae</taxon>
        <taxon>Trichlorobacter</taxon>
    </lineage>
</organism>
<dbReference type="InterPro" id="IPR012340">
    <property type="entry name" value="NA-bd_OB-fold"/>
</dbReference>
<dbReference type="AlphaFoldDB" id="B3E7Z0"/>
<gene>
    <name evidence="3" type="ordered locus">Glov_2850</name>
</gene>
<dbReference type="GO" id="GO:0031125">
    <property type="term" value="P:rRNA 3'-end processing"/>
    <property type="evidence" value="ECO:0007669"/>
    <property type="project" value="TreeGrafter"/>
</dbReference>
<dbReference type="CDD" id="cd00077">
    <property type="entry name" value="HDc"/>
    <property type="match status" value="1"/>
</dbReference>
<dbReference type="KEGG" id="glo:Glov_2850"/>
<evidence type="ECO:0000313" key="3">
    <source>
        <dbReference type="EMBL" id="ACD96563.1"/>
    </source>
</evidence>
<dbReference type="OrthoDB" id="5405115at2"/>
<name>B3E7Z0_TRIL1</name>
<evidence type="ECO:0000259" key="2">
    <source>
        <dbReference type="SMART" id="SM00471"/>
    </source>
</evidence>
<dbReference type="GO" id="GO:0016787">
    <property type="term" value="F:hydrolase activity"/>
    <property type="evidence" value="ECO:0007669"/>
    <property type="project" value="UniProtKB-KW"/>
</dbReference>
<proteinExistence type="predicted"/>
<dbReference type="PANTHER" id="PTHR37294:SF1">
    <property type="entry name" value="3'-5' EXORIBONUCLEASE YHAM"/>
    <property type="match status" value="1"/>
</dbReference>
<evidence type="ECO:0000313" key="4">
    <source>
        <dbReference type="Proteomes" id="UP000002420"/>
    </source>
</evidence>
<dbReference type="Pfam" id="PF01966">
    <property type="entry name" value="HD"/>
    <property type="match status" value="1"/>
</dbReference>
<dbReference type="eggNOG" id="COG3481">
    <property type="taxonomic scope" value="Bacteria"/>
</dbReference>
<dbReference type="NCBIfam" id="TIGR00277">
    <property type="entry name" value="HDIG"/>
    <property type="match status" value="1"/>
</dbReference>
<dbReference type="EMBL" id="CP001089">
    <property type="protein sequence ID" value="ACD96563.1"/>
    <property type="molecule type" value="Genomic_DNA"/>
</dbReference>
<dbReference type="InterPro" id="IPR003607">
    <property type="entry name" value="HD/PDEase_dom"/>
</dbReference>
<dbReference type="SMART" id="SM00471">
    <property type="entry name" value="HDc"/>
    <property type="match status" value="1"/>
</dbReference>
<sequence length="309" mass="34338">MTIASLELKHGIPFDCVCRVCQPRWRTAQNGSQYMTLSLEDATGAIKAYVWTENLKIDFKEYDLVKARGTIRSFNGSWIASLQHADLVKDVRTNPAALLPQSICPLPALLARLDALPRGIKNRGLYRFVSDVLADDAISFPFVSLPASRKHHHCTAGGLLEHSLECTAMVGRFAEFPQAELELALVGALFHDIGKIRTLKDVGKLAPTGYVCGHESLTLEVLAPHLRSLDANCPDASLALRYIWTWQNQRRRQRPTPLLTIIEAISAADRISSGLNAQDAAFSGQPDWRSFAGFGDNNMFWRPRLAMQQ</sequence>
<dbReference type="HOGENOM" id="CLU_978761_0_0_7"/>
<reference evidence="3 4" key="1">
    <citation type="submission" date="2008-05" db="EMBL/GenBank/DDBJ databases">
        <title>Complete sequence of chromosome of Geobacter lovleyi SZ.</title>
        <authorList>
            <consortium name="US DOE Joint Genome Institute"/>
            <person name="Lucas S."/>
            <person name="Copeland A."/>
            <person name="Lapidus A."/>
            <person name="Glavina del Rio T."/>
            <person name="Dalin E."/>
            <person name="Tice H."/>
            <person name="Bruce D."/>
            <person name="Goodwin L."/>
            <person name="Pitluck S."/>
            <person name="Chertkov O."/>
            <person name="Meincke L."/>
            <person name="Brettin T."/>
            <person name="Detter J.C."/>
            <person name="Han C."/>
            <person name="Tapia R."/>
            <person name="Kuske C.R."/>
            <person name="Schmutz J."/>
            <person name="Larimer F."/>
            <person name="Land M."/>
            <person name="Hauser L."/>
            <person name="Kyrpides N."/>
            <person name="Mikhailova N."/>
            <person name="Sung Y."/>
            <person name="Fletcher K.E."/>
            <person name="Ritalahti K.M."/>
            <person name="Loeffler F.E."/>
            <person name="Richardson P."/>
        </authorList>
    </citation>
    <scope>NUCLEOTIDE SEQUENCE [LARGE SCALE GENOMIC DNA]</scope>
    <source>
        <strain evidence="4">ATCC BAA-1151 / DSM 17278 / SZ</strain>
    </source>
</reference>
<dbReference type="InterPro" id="IPR006675">
    <property type="entry name" value="HDIG_dom"/>
</dbReference>
<protein>
    <submittedName>
        <fullName evidence="3">Metal dependent phosphohydrolase</fullName>
    </submittedName>
</protein>
<dbReference type="Gene3D" id="1.10.3210.40">
    <property type="match status" value="1"/>
</dbReference>
<dbReference type="SUPFAM" id="SSF109604">
    <property type="entry name" value="HD-domain/PDEase-like"/>
    <property type="match status" value="1"/>
</dbReference>
<accession>B3E7Z0</accession>
<dbReference type="CDD" id="cd04492">
    <property type="entry name" value="YhaM_OBF_like"/>
    <property type="match status" value="1"/>
</dbReference>
<feature type="domain" description="HD/PDEase" evidence="2">
    <location>
        <begin position="155"/>
        <end position="283"/>
    </location>
</feature>